<evidence type="ECO:0000256" key="5">
    <source>
        <dbReference type="ARBA" id="ARBA00022679"/>
    </source>
</evidence>
<evidence type="ECO:0000256" key="1">
    <source>
        <dbReference type="ARBA" id="ARBA00000085"/>
    </source>
</evidence>
<dbReference type="EC" id="2.7.13.3" evidence="3"/>
<comment type="subcellular location">
    <subcellularLocation>
        <location evidence="2">Membrane</location>
    </subcellularLocation>
</comment>
<dbReference type="GO" id="GO:0005524">
    <property type="term" value="F:ATP binding"/>
    <property type="evidence" value="ECO:0007669"/>
    <property type="project" value="UniProtKB-KW"/>
</dbReference>
<evidence type="ECO:0000259" key="11">
    <source>
        <dbReference type="PROSITE" id="PS50109"/>
    </source>
</evidence>
<dbReference type="Gene3D" id="3.30.565.10">
    <property type="entry name" value="Histidine kinase-like ATPase, C-terminal domain"/>
    <property type="match status" value="1"/>
</dbReference>
<sequence length="440" mass="49019">MRKLSIKLRTVLFALTILAVFAPLTVVVLDDAYTDSLTQAKMNELRLMNLGLLSAFELDGDTPYMPEFLYEEQLNLPDSGYIGLIVFRNEVIWQSPSAIEYTLTPPNLRVPVGSEAFDEDFSAPFDDSPYFSYAFTAEFASDSTFEPVHFYIFNNKQRFTEERLAFISTTWQWMLALSGALLLFIVIGMSLILAPVRALIGEISLTSRGKQKQLNASYPKEFDSLKQSINALLQAEAAQRARYKNSLGDLAHSLKTPLAVALGTPGIPTSAAEPLHQIDSIIRRQLKRVSAGRDGWQTPIRVFPIISNVADAMDKVYRDKRLTIDIEGDQNAYFKGDETDLLELCGNILDNACKAAEKSITVHITEQDNWLSISVEDDGPGIPEHQKQRLLERGKRLDTYTEGQGIGMALVSDLIAAYEGQLLIEDAPRGGAQITLRFPV</sequence>
<dbReference type="AlphaFoldDB" id="A0A7X5LKF7"/>
<dbReference type="GO" id="GO:0005886">
    <property type="term" value="C:plasma membrane"/>
    <property type="evidence" value="ECO:0007669"/>
    <property type="project" value="TreeGrafter"/>
</dbReference>
<evidence type="ECO:0000256" key="9">
    <source>
        <dbReference type="ARBA" id="ARBA00023136"/>
    </source>
</evidence>
<feature type="transmembrane region" description="Helical" evidence="10">
    <location>
        <begin position="173"/>
        <end position="200"/>
    </location>
</feature>
<comment type="catalytic activity">
    <reaction evidence="1">
        <text>ATP + protein L-histidine = ADP + protein N-phospho-L-histidine.</text>
        <dbReference type="EC" id="2.7.13.3"/>
    </reaction>
</comment>
<dbReference type="PROSITE" id="PS50109">
    <property type="entry name" value="HIS_KIN"/>
    <property type="match status" value="1"/>
</dbReference>
<dbReference type="PRINTS" id="PR00344">
    <property type="entry name" value="BCTRLSENSOR"/>
</dbReference>
<comment type="caution">
    <text evidence="12">The sequence shown here is derived from an EMBL/GenBank/DDBJ whole genome shotgun (WGS) entry which is preliminary data.</text>
</comment>
<name>A0A7X5LKF7_9ALTE</name>
<evidence type="ECO:0000256" key="4">
    <source>
        <dbReference type="ARBA" id="ARBA00022553"/>
    </source>
</evidence>
<evidence type="ECO:0000256" key="3">
    <source>
        <dbReference type="ARBA" id="ARBA00012438"/>
    </source>
</evidence>
<evidence type="ECO:0000313" key="12">
    <source>
        <dbReference type="EMBL" id="NDV90969.1"/>
    </source>
</evidence>
<evidence type="ECO:0000313" key="13">
    <source>
        <dbReference type="Proteomes" id="UP000470213"/>
    </source>
</evidence>
<proteinExistence type="predicted"/>
<dbReference type="Pfam" id="PF02518">
    <property type="entry name" value="HATPase_c"/>
    <property type="match status" value="1"/>
</dbReference>
<evidence type="ECO:0000256" key="8">
    <source>
        <dbReference type="ARBA" id="ARBA00022989"/>
    </source>
</evidence>
<dbReference type="InterPro" id="IPR003594">
    <property type="entry name" value="HATPase_dom"/>
</dbReference>
<reference evidence="12 13" key="1">
    <citation type="submission" date="2020-01" db="EMBL/GenBank/DDBJ databases">
        <authorList>
            <person name="Chen J."/>
            <person name="Zhu S."/>
            <person name="Yang J."/>
        </authorList>
    </citation>
    <scope>NUCLEOTIDE SEQUENCE [LARGE SCALE GENOMIC DNA]</scope>
    <source>
        <strain evidence="12 13">345S023</strain>
    </source>
</reference>
<protein>
    <recommendedName>
        <fullName evidence="3">histidine kinase</fullName>
        <ecNumber evidence="3">2.7.13.3</ecNumber>
    </recommendedName>
</protein>
<keyword evidence="13" id="KW-1185">Reference proteome</keyword>
<keyword evidence="7" id="KW-0418">Kinase</keyword>
<organism evidence="12 13">
    <name type="scientific">Alteromonas profundi</name>
    <dbReference type="NCBI Taxonomy" id="2696062"/>
    <lineage>
        <taxon>Bacteria</taxon>
        <taxon>Pseudomonadati</taxon>
        <taxon>Pseudomonadota</taxon>
        <taxon>Gammaproteobacteria</taxon>
        <taxon>Alteromonadales</taxon>
        <taxon>Alteromonadaceae</taxon>
        <taxon>Alteromonas/Salinimonas group</taxon>
        <taxon>Alteromonas</taxon>
    </lineage>
</organism>
<dbReference type="PANTHER" id="PTHR45436:SF4">
    <property type="entry name" value="SENSOR PROTEIN PHOQ"/>
    <property type="match status" value="1"/>
</dbReference>
<keyword evidence="5" id="KW-0808">Transferase</keyword>
<keyword evidence="6 10" id="KW-0812">Transmembrane</keyword>
<dbReference type="InterPro" id="IPR036890">
    <property type="entry name" value="HATPase_C_sf"/>
</dbReference>
<dbReference type="EMBL" id="JAAAWN010000007">
    <property type="protein sequence ID" value="NDV90969.1"/>
    <property type="molecule type" value="Genomic_DNA"/>
</dbReference>
<feature type="domain" description="Histidine kinase" evidence="11">
    <location>
        <begin position="249"/>
        <end position="440"/>
    </location>
</feature>
<keyword evidence="8 10" id="KW-1133">Transmembrane helix</keyword>
<dbReference type="InterPro" id="IPR004358">
    <property type="entry name" value="Sig_transdc_His_kin-like_C"/>
</dbReference>
<evidence type="ECO:0000256" key="7">
    <source>
        <dbReference type="ARBA" id="ARBA00022777"/>
    </source>
</evidence>
<dbReference type="GO" id="GO:0004673">
    <property type="term" value="F:protein histidine kinase activity"/>
    <property type="evidence" value="ECO:0007669"/>
    <property type="project" value="UniProtKB-EC"/>
</dbReference>
<dbReference type="RefSeq" id="WP_163084558.1">
    <property type="nucleotide sequence ID" value="NZ_JAAAWN010000007.1"/>
</dbReference>
<dbReference type="SUPFAM" id="SSF55874">
    <property type="entry name" value="ATPase domain of HSP90 chaperone/DNA topoisomerase II/histidine kinase"/>
    <property type="match status" value="1"/>
</dbReference>
<dbReference type="InterPro" id="IPR050428">
    <property type="entry name" value="TCS_sensor_his_kinase"/>
</dbReference>
<evidence type="ECO:0000256" key="2">
    <source>
        <dbReference type="ARBA" id="ARBA00004370"/>
    </source>
</evidence>
<accession>A0A7X5LKF7</accession>
<evidence type="ECO:0000256" key="10">
    <source>
        <dbReference type="SAM" id="Phobius"/>
    </source>
</evidence>
<dbReference type="GO" id="GO:0000160">
    <property type="term" value="P:phosphorelay signal transduction system"/>
    <property type="evidence" value="ECO:0007669"/>
    <property type="project" value="TreeGrafter"/>
</dbReference>
<keyword evidence="9 10" id="KW-0472">Membrane</keyword>
<gene>
    <name evidence="12" type="ORF">GTH32_07145</name>
</gene>
<keyword evidence="4" id="KW-0597">Phosphoprotein</keyword>
<dbReference type="PANTHER" id="PTHR45436">
    <property type="entry name" value="SENSOR HISTIDINE KINASE YKOH"/>
    <property type="match status" value="1"/>
</dbReference>
<dbReference type="SMART" id="SM00387">
    <property type="entry name" value="HATPase_c"/>
    <property type="match status" value="1"/>
</dbReference>
<evidence type="ECO:0000256" key="6">
    <source>
        <dbReference type="ARBA" id="ARBA00022692"/>
    </source>
</evidence>
<dbReference type="Proteomes" id="UP000470213">
    <property type="component" value="Unassembled WGS sequence"/>
</dbReference>
<dbReference type="InterPro" id="IPR005467">
    <property type="entry name" value="His_kinase_dom"/>
</dbReference>